<comment type="caution">
    <text evidence="1">The sequence shown here is derived from an EMBL/GenBank/DDBJ whole genome shotgun (WGS) entry which is preliminary data.</text>
</comment>
<dbReference type="Proteomes" id="UP000281474">
    <property type="component" value="Unassembled WGS sequence"/>
</dbReference>
<dbReference type="Gene3D" id="1.10.510.10">
    <property type="entry name" value="Transferase(Phosphotransferase) domain 1"/>
    <property type="match status" value="1"/>
</dbReference>
<gene>
    <name evidence="1" type="ORF">D5018_11640</name>
</gene>
<protein>
    <recommendedName>
        <fullName evidence="3">Protein kinase domain-containing protein</fullName>
    </recommendedName>
</protein>
<proteinExistence type="predicted"/>
<evidence type="ECO:0000313" key="2">
    <source>
        <dbReference type="Proteomes" id="UP000281474"/>
    </source>
</evidence>
<reference evidence="1 2" key="1">
    <citation type="submission" date="2018-09" db="EMBL/GenBank/DDBJ databases">
        <title>Phylogeny of the Shewanellaceae, and recommendation for two new genera, Pseudoshewanella and Parashewanella.</title>
        <authorList>
            <person name="Wang G."/>
        </authorList>
    </citation>
    <scope>NUCLEOTIDE SEQUENCE [LARGE SCALE GENOMIC DNA]</scope>
    <source>
        <strain evidence="1 2">C51</strain>
    </source>
</reference>
<accession>A0A3L8PVT0</accession>
<dbReference type="InterPro" id="IPR011009">
    <property type="entry name" value="Kinase-like_dom_sf"/>
</dbReference>
<evidence type="ECO:0000313" key="1">
    <source>
        <dbReference type="EMBL" id="RLV59515.1"/>
    </source>
</evidence>
<dbReference type="AlphaFoldDB" id="A0A3L8PVT0"/>
<organism evidence="1 2">
    <name type="scientific">Parashewanella curva</name>
    <dbReference type="NCBI Taxonomy" id="2338552"/>
    <lineage>
        <taxon>Bacteria</taxon>
        <taxon>Pseudomonadati</taxon>
        <taxon>Pseudomonadota</taxon>
        <taxon>Gammaproteobacteria</taxon>
        <taxon>Alteromonadales</taxon>
        <taxon>Shewanellaceae</taxon>
        <taxon>Parashewanella</taxon>
    </lineage>
</organism>
<sequence length="613" mass="69811">MSLVIRSGINLTKNLTIDQKQLDTIKNAQSLEEATKLGFIDRIMDKLFSRNKAEVHKQLYFLFQEHSSSSAEGIIQKAQAFDRLTQLVDRKYRSSLTMSVTQAPLGEQSHKVSFKFKLQELPFSLEFSCSNLPEELSPKSVAQQWLKAEQGKHLMLHCPCDGWQQLMEQFQQDSEEVIIQMYQTNLDDAATLESDTVYPDSISEEDKSVFQEMLRANKTELTTSKLDQIDLAEDTQESPSSKKSQAHGLTPLEAAGKIKKAYRNFRENKEAAIEDARVKGAKHAVMTNKDGTRYFVDPNGLFPMMRRPIYRPSQEVTGAHSKLDRADEQYVRFTHVFESNLDQTLTDPIGDIDLHEIGRLEEHLEQQDYFADALNELKHALPNSSFQGRSIQAGMQGFLDDQGRRIAVNGGENTKQFVDRTNTSIPLQAFHIACEDLASAHKHGIYFRDIKNENLLYRDHQVGSNGRKIPIENPKVNFIDLDEMYTPNYGSAYRRCGAEPYMTTELLAGKEDGDKSIIESADNYAMLISLLQSVSVTIMKNIPTYSHSRADMFEHGILHEESNSAEHRAMLNQVLTQVIKPEHLEQVQNFLREPTEYPLENPLDKVINWQASL</sequence>
<name>A0A3L8PVT0_9GAMM</name>
<dbReference type="SUPFAM" id="SSF56112">
    <property type="entry name" value="Protein kinase-like (PK-like)"/>
    <property type="match status" value="1"/>
</dbReference>
<keyword evidence="2" id="KW-1185">Reference proteome</keyword>
<dbReference type="EMBL" id="QZEI01000032">
    <property type="protein sequence ID" value="RLV59515.1"/>
    <property type="molecule type" value="Genomic_DNA"/>
</dbReference>
<evidence type="ECO:0008006" key="3">
    <source>
        <dbReference type="Google" id="ProtNLM"/>
    </source>
</evidence>